<protein>
    <submittedName>
        <fullName evidence="2">Uncharacterized protein</fullName>
    </submittedName>
</protein>
<reference evidence="2 3" key="1">
    <citation type="journal article" date="2018" name="PLoS Genet.">
        <title>Population sequencing reveals clonal diversity and ancestral inbreeding in the grapevine cultivar Chardonnay.</title>
        <authorList>
            <person name="Roach M.J."/>
            <person name="Johnson D.L."/>
            <person name="Bohlmann J."/>
            <person name="van Vuuren H.J."/>
            <person name="Jones S.J."/>
            <person name="Pretorius I.S."/>
            <person name="Schmidt S.A."/>
            <person name="Borneman A.R."/>
        </authorList>
    </citation>
    <scope>NUCLEOTIDE SEQUENCE [LARGE SCALE GENOMIC DNA]</scope>
    <source>
        <strain evidence="3">cv. Chardonnay</strain>
        <tissue evidence="2">Leaf</tissue>
    </source>
</reference>
<comment type="caution">
    <text evidence="2">The sequence shown here is derived from an EMBL/GenBank/DDBJ whole genome shotgun (WGS) entry which is preliminary data.</text>
</comment>
<dbReference type="Proteomes" id="UP000288805">
    <property type="component" value="Unassembled WGS sequence"/>
</dbReference>
<evidence type="ECO:0000313" key="3">
    <source>
        <dbReference type="Proteomes" id="UP000288805"/>
    </source>
</evidence>
<dbReference type="PANTHER" id="PTHR15503">
    <property type="entry name" value="LDOC1 RELATED"/>
    <property type="match status" value="1"/>
</dbReference>
<feature type="compositionally biased region" description="Basic and acidic residues" evidence="1">
    <location>
        <begin position="108"/>
        <end position="118"/>
    </location>
</feature>
<evidence type="ECO:0000313" key="2">
    <source>
        <dbReference type="EMBL" id="RVX14786.1"/>
    </source>
</evidence>
<dbReference type="PANTHER" id="PTHR15503:SF45">
    <property type="entry name" value="RNA-DIRECTED DNA POLYMERASE HOMOLOG"/>
    <property type="match status" value="1"/>
</dbReference>
<organism evidence="2 3">
    <name type="scientific">Vitis vinifera</name>
    <name type="common">Grape</name>
    <dbReference type="NCBI Taxonomy" id="29760"/>
    <lineage>
        <taxon>Eukaryota</taxon>
        <taxon>Viridiplantae</taxon>
        <taxon>Streptophyta</taxon>
        <taxon>Embryophyta</taxon>
        <taxon>Tracheophyta</taxon>
        <taxon>Spermatophyta</taxon>
        <taxon>Magnoliopsida</taxon>
        <taxon>eudicotyledons</taxon>
        <taxon>Gunneridae</taxon>
        <taxon>Pentapetalae</taxon>
        <taxon>rosids</taxon>
        <taxon>Vitales</taxon>
        <taxon>Vitaceae</taxon>
        <taxon>Viteae</taxon>
        <taxon>Vitis</taxon>
    </lineage>
</organism>
<dbReference type="EMBL" id="QGNW01000020">
    <property type="protein sequence ID" value="RVX14786.1"/>
    <property type="molecule type" value="Genomic_DNA"/>
</dbReference>
<gene>
    <name evidence="2" type="ORF">CK203_011890</name>
</gene>
<dbReference type="InterPro" id="IPR032567">
    <property type="entry name" value="RTL1-rel"/>
</dbReference>
<dbReference type="AlphaFoldDB" id="A0A438K0P6"/>
<evidence type="ECO:0000256" key="1">
    <source>
        <dbReference type="SAM" id="MobiDB-lite"/>
    </source>
</evidence>
<name>A0A438K0P6_VITVI</name>
<sequence length="208" mass="24011">MIVTPLEWVLGRDNVDNMPLRRPASSQNRTLASLVERQARATGSNGQGQSSSTRGSFFDDFKKLGLPYFSDIALIAKKDNEELHQYREQQRNRNRMVFMNKKFVFGKPKEENKEDKQKPRAQGRVAMTHRDAQATSDVVYVVNKKNDLKLEDIPIVRDYLDVFPKNLTGLPLEREVDFTIDLAPRTTPISKTPYRMTPMELKELKIQL</sequence>
<proteinExistence type="predicted"/>
<feature type="region of interest" description="Disordered" evidence="1">
    <location>
        <begin position="108"/>
        <end position="129"/>
    </location>
</feature>
<accession>A0A438K0P6</accession>